<dbReference type="InterPro" id="IPR046486">
    <property type="entry name" value="DUF6579"/>
</dbReference>
<feature type="transmembrane region" description="Helical" evidence="2">
    <location>
        <begin position="66"/>
        <end position="92"/>
    </location>
</feature>
<protein>
    <submittedName>
        <fullName evidence="3">Uncharacterized protein</fullName>
    </submittedName>
</protein>
<keyword evidence="2" id="KW-1133">Transmembrane helix</keyword>
<keyword evidence="2" id="KW-0812">Transmembrane</keyword>
<feature type="region of interest" description="Disordered" evidence="1">
    <location>
        <begin position="158"/>
        <end position="187"/>
    </location>
</feature>
<accession>A0A4E9DG58</accession>
<feature type="transmembrane region" description="Helical" evidence="2">
    <location>
        <begin position="432"/>
        <end position="453"/>
    </location>
</feature>
<evidence type="ECO:0000256" key="2">
    <source>
        <dbReference type="SAM" id="Phobius"/>
    </source>
</evidence>
<name>A0A4E9DG58_GIBZA</name>
<evidence type="ECO:0000313" key="3">
    <source>
        <dbReference type="EMBL" id="VIO58795.1"/>
    </source>
</evidence>
<feature type="compositionally biased region" description="Basic residues" evidence="1">
    <location>
        <begin position="100"/>
        <end position="110"/>
    </location>
</feature>
<proteinExistence type="predicted"/>
<sequence>MDDKAIELQLSRIISASEYTTIFTTIVPKPTAKADATATTEIPVVTVTQEAAQSDVSSGGLPGGKIFGALEIIIALGVLVGVLLLIMGIILCDRRRKSKKRKRASSRVQKRMGEKNEPAPDTSSQVNRSPTDTRLAESIWPRMAEQNQTVHEYWNNDASRQKQAWEQGPPRGMPPGQGQGQAATQHTRTMEDVQLFTSDLKNIIERKEIRVVPDAFNSTPNFIGYFQTAAIGAIPLAILDVGQAIRRVGASLESIRAELAIANVSTVQGWDGGGFGSYVHRFVRNEMSAFDDDEVDKEGKHHYFYVWHPDTDWHTAFEEKQAEQPLGPSFGGYDHDLSTICLRMRADREGLKATTEHGLTAVLHLVIPAYQPLVVDTKFMFAEELFPLIVTGARHRGTDLVWLALRQSPETRTPELRFVSILPDEMRTSDKCAMGSFGCIAGTFACAAAATIFPPCAPAAGAAVGVLFPSAFASVAAVYAVGTYEDATRPDITVLGDALNLHDFGLIG</sequence>
<dbReference type="Pfam" id="PF20219">
    <property type="entry name" value="DUF6579"/>
    <property type="match status" value="1"/>
</dbReference>
<keyword evidence="2" id="KW-0472">Membrane</keyword>
<reference evidence="3" key="1">
    <citation type="submission" date="2019-04" db="EMBL/GenBank/DDBJ databases">
        <authorList>
            <person name="Melise S."/>
            <person name="Noan J."/>
            <person name="Okalmin O."/>
        </authorList>
    </citation>
    <scope>NUCLEOTIDE SEQUENCE</scope>
    <source>
        <strain evidence="3">FN9</strain>
    </source>
</reference>
<gene>
    <name evidence="3" type="ORF">FUG_LOCUS318468</name>
</gene>
<dbReference type="EMBL" id="CAAKMV010000135">
    <property type="protein sequence ID" value="VIO58795.1"/>
    <property type="molecule type" value="Genomic_DNA"/>
</dbReference>
<feature type="compositionally biased region" description="Polar residues" evidence="1">
    <location>
        <begin position="121"/>
        <end position="132"/>
    </location>
</feature>
<feature type="region of interest" description="Disordered" evidence="1">
    <location>
        <begin position="100"/>
        <end position="133"/>
    </location>
</feature>
<feature type="compositionally biased region" description="Low complexity" evidence="1">
    <location>
        <begin position="167"/>
        <end position="176"/>
    </location>
</feature>
<dbReference type="AlphaFoldDB" id="A0A4E9DG58"/>
<organism evidence="3">
    <name type="scientific">Gibberella zeae</name>
    <name type="common">Wheat head blight fungus</name>
    <name type="synonym">Fusarium graminearum</name>
    <dbReference type="NCBI Taxonomy" id="5518"/>
    <lineage>
        <taxon>Eukaryota</taxon>
        <taxon>Fungi</taxon>
        <taxon>Dikarya</taxon>
        <taxon>Ascomycota</taxon>
        <taxon>Pezizomycotina</taxon>
        <taxon>Sordariomycetes</taxon>
        <taxon>Hypocreomycetidae</taxon>
        <taxon>Hypocreales</taxon>
        <taxon>Nectriaceae</taxon>
        <taxon>Fusarium</taxon>
    </lineage>
</organism>
<evidence type="ECO:0000256" key="1">
    <source>
        <dbReference type="SAM" id="MobiDB-lite"/>
    </source>
</evidence>
<feature type="transmembrane region" description="Helical" evidence="2">
    <location>
        <begin position="459"/>
        <end position="481"/>
    </location>
</feature>